<sequence length="452" mass="51036">MHRVSKPVFFVLGSTGSGKSKVAVHLAQELQKTRGYTSVVVVNCDVYQCFSDLPIATNKPCVADLGNVTHVCFGFLSSDGVVLDDDVHYCPEQRELRQQARKELSGGAVFNVHAYERIATGFITSFFERHTNAAVVVCGGTCYYAQSLLFTHSLVYDCGTAAPNAKPANGEAADDMWERLHAVDAQVALRYHPNDHRRIKRLLDIYDATGEVPSSIFDAQAPQLRFDGSSVFIVWVRVEREALDRSLDDRVEQMMLRGMLDEVESFWLEHRGHLPENSLSDAIGCKEFTQFFSGDKPPLISCADRETAVAQIKSSTRRYARQQERWIQNRLIPLLYTSALQQHANQFAILWAGSGVDTLSSVREVVSVFFDPSPTPPLEEKCFPLAQPLVAREPVCQERCTICEALVYGRGQMEVHLKSKRHRAFVKRLALEREQRERYGRELPPPKRRRDS</sequence>
<gene>
    <name evidence="5" type="ORF">NESM_000051000</name>
</gene>
<keyword evidence="6" id="KW-1185">Reference proteome</keyword>
<dbReference type="CDD" id="cd01983">
    <property type="entry name" value="SIMIBI"/>
    <property type="match status" value="1"/>
</dbReference>
<dbReference type="AlphaFoldDB" id="A0AAW0F2G1"/>
<dbReference type="EMBL" id="JAECZO010000003">
    <property type="protein sequence ID" value="KAK7200017.1"/>
    <property type="molecule type" value="Genomic_DNA"/>
</dbReference>
<evidence type="ECO:0000256" key="3">
    <source>
        <dbReference type="ARBA" id="ARBA00022741"/>
    </source>
</evidence>
<dbReference type="GO" id="GO:0005739">
    <property type="term" value="C:mitochondrion"/>
    <property type="evidence" value="ECO:0007669"/>
    <property type="project" value="TreeGrafter"/>
</dbReference>
<dbReference type="SUPFAM" id="SSF52540">
    <property type="entry name" value="P-loop containing nucleoside triphosphate hydrolases"/>
    <property type="match status" value="2"/>
</dbReference>
<evidence type="ECO:0000313" key="6">
    <source>
        <dbReference type="Proteomes" id="UP001430356"/>
    </source>
</evidence>
<evidence type="ECO:0000256" key="2">
    <source>
        <dbReference type="ARBA" id="ARBA00022679"/>
    </source>
</evidence>
<comment type="similarity">
    <text evidence="1">Belongs to the IPP transferase family.</text>
</comment>
<evidence type="ECO:0000313" key="5">
    <source>
        <dbReference type="EMBL" id="KAK7200017.1"/>
    </source>
</evidence>
<organism evidence="5 6">
    <name type="scientific">Novymonas esmeraldas</name>
    <dbReference type="NCBI Taxonomy" id="1808958"/>
    <lineage>
        <taxon>Eukaryota</taxon>
        <taxon>Discoba</taxon>
        <taxon>Euglenozoa</taxon>
        <taxon>Kinetoplastea</taxon>
        <taxon>Metakinetoplastina</taxon>
        <taxon>Trypanosomatida</taxon>
        <taxon>Trypanosomatidae</taxon>
        <taxon>Novymonas</taxon>
    </lineage>
</organism>
<dbReference type="InterPro" id="IPR039657">
    <property type="entry name" value="Dimethylallyltransferase"/>
</dbReference>
<dbReference type="Proteomes" id="UP001430356">
    <property type="component" value="Unassembled WGS sequence"/>
</dbReference>
<keyword evidence="4" id="KW-0067">ATP-binding</keyword>
<dbReference type="GO" id="GO:0052381">
    <property type="term" value="F:tRNA dimethylallyltransferase activity"/>
    <property type="evidence" value="ECO:0007669"/>
    <property type="project" value="TreeGrafter"/>
</dbReference>
<dbReference type="Gene3D" id="3.40.50.300">
    <property type="entry name" value="P-loop containing nucleotide triphosphate hydrolases"/>
    <property type="match status" value="1"/>
</dbReference>
<reference evidence="5 6" key="1">
    <citation type="journal article" date="2021" name="MBio">
        <title>A New Model Trypanosomatid, Novymonas esmeraldas: Genomic Perception of Its 'Candidatus Pandoraea novymonadis' Endosymbiont.</title>
        <authorList>
            <person name="Zakharova A."/>
            <person name="Saura A."/>
            <person name="Butenko A."/>
            <person name="Podesvova L."/>
            <person name="Warmusova S."/>
            <person name="Kostygov A.Y."/>
            <person name="Nenarokova A."/>
            <person name="Lukes J."/>
            <person name="Opperdoes F.R."/>
            <person name="Yurchenko V."/>
        </authorList>
    </citation>
    <scope>NUCLEOTIDE SEQUENCE [LARGE SCALE GENOMIC DNA]</scope>
    <source>
        <strain evidence="5 6">E262AT.01</strain>
    </source>
</reference>
<dbReference type="Pfam" id="PF01715">
    <property type="entry name" value="IPPT"/>
    <property type="match status" value="1"/>
</dbReference>
<evidence type="ECO:0000256" key="1">
    <source>
        <dbReference type="ARBA" id="ARBA00005842"/>
    </source>
</evidence>
<dbReference type="PANTHER" id="PTHR11088:SF89">
    <property type="entry name" value="TRNA DIMETHYLALLYLTRANSFERASE"/>
    <property type="match status" value="1"/>
</dbReference>
<accession>A0AAW0F2G1</accession>
<dbReference type="InterPro" id="IPR036236">
    <property type="entry name" value="Znf_C2H2_sf"/>
</dbReference>
<dbReference type="GO" id="GO:0006400">
    <property type="term" value="P:tRNA modification"/>
    <property type="evidence" value="ECO:0007669"/>
    <property type="project" value="TreeGrafter"/>
</dbReference>
<dbReference type="Pfam" id="PF01745">
    <property type="entry name" value="IPT"/>
    <property type="match status" value="1"/>
</dbReference>
<dbReference type="InterPro" id="IPR027417">
    <property type="entry name" value="P-loop_NTPase"/>
</dbReference>
<dbReference type="SUPFAM" id="SSF57667">
    <property type="entry name" value="beta-beta-alpha zinc fingers"/>
    <property type="match status" value="1"/>
</dbReference>
<dbReference type="PANTHER" id="PTHR11088">
    <property type="entry name" value="TRNA DIMETHYLALLYLTRANSFERASE"/>
    <property type="match status" value="1"/>
</dbReference>
<comment type="caution">
    <text evidence="5">The sequence shown here is derived from an EMBL/GenBank/DDBJ whole genome shotgun (WGS) entry which is preliminary data.</text>
</comment>
<dbReference type="GO" id="GO:0005524">
    <property type="term" value="F:ATP binding"/>
    <property type="evidence" value="ECO:0007669"/>
    <property type="project" value="UniProtKB-KW"/>
</dbReference>
<evidence type="ECO:0000256" key="4">
    <source>
        <dbReference type="ARBA" id="ARBA00022840"/>
    </source>
</evidence>
<keyword evidence="3" id="KW-0547">Nucleotide-binding</keyword>
<protein>
    <submittedName>
        <fullName evidence="5">Isopentenyl transferase/IPP transferase/Zinc-finger of C2H2 type</fullName>
    </submittedName>
</protein>
<keyword evidence="2 5" id="KW-0808">Transferase</keyword>
<proteinExistence type="inferred from homology"/>
<name>A0AAW0F2G1_9TRYP</name>
<dbReference type="Gene3D" id="1.10.20.140">
    <property type="match status" value="1"/>
</dbReference>